<comment type="caution">
    <text evidence="1">The sequence shown here is derived from an EMBL/GenBank/DDBJ whole genome shotgun (WGS) entry which is preliminary data.</text>
</comment>
<keyword evidence="2" id="KW-1185">Reference proteome</keyword>
<organism evidence="1 2">
    <name type="scientific">Clonostachys rhizophaga</name>
    <dbReference type="NCBI Taxonomy" id="160324"/>
    <lineage>
        <taxon>Eukaryota</taxon>
        <taxon>Fungi</taxon>
        <taxon>Dikarya</taxon>
        <taxon>Ascomycota</taxon>
        <taxon>Pezizomycotina</taxon>
        <taxon>Sordariomycetes</taxon>
        <taxon>Hypocreomycetidae</taxon>
        <taxon>Hypocreales</taxon>
        <taxon>Bionectriaceae</taxon>
        <taxon>Clonostachys</taxon>
    </lineage>
</organism>
<name>A0A9N9VWU8_9HYPO</name>
<dbReference type="EMBL" id="CABFNQ020000758">
    <property type="protein sequence ID" value="CAH0037158.1"/>
    <property type="molecule type" value="Genomic_DNA"/>
</dbReference>
<dbReference type="Proteomes" id="UP000696573">
    <property type="component" value="Unassembled WGS sequence"/>
</dbReference>
<evidence type="ECO:0000313" key="1">
    <source>
        <dbReference type="EMBL" id="CAH0037158.1"/>
    </source>
</evidence>
<sequence>MDTGFHIPVPFESLDSQHLTFGYTRMGDTLTPIFPVGFRSALVPVWLDWFTVTGQLCQPSSQLSVTGTDAAGSLTADAYDDAPVYQYSPLETPTSIRTFMRVDLAGAEIPPYEALSYTWGAAVDGEEEDTDEKPWRVLICDSAFNLTAEGLEQVLLVSSLPIGSNAASYLRAVVSRHEMRGVTLNRYHQSL</sequence>
<protein>
    <submittedName>
        <fullName evidence="1">Uncharacterized protein</fullName>
    </submittedName>
</protein>
<evidence type="ECO:0000313" key="2">
    <source>
        <dbReference type="Proteomes" id="UP000696573"/>
    </source>
</evidence>
<gene>
    <name evidence="1" type="ORF">CRHIZ90672A_00010594</name>
</gene>
<accession>A0A9N9VWU8</accession>
<dbReference type="AlphaFoldDB" id="A0A9N9VWU8"/>
<reference evidence="1" key="1">
    <citation type="submission" date="2021-10" db="EMBL/GenBank/DDBJ databases">
        <authorList>
            <person name="Piombo E."/>
        </authorList>
    </citation>
    <scope>NUCLEOTIDE SEQUENCE</scope>
</reference>
<proteinExistence type="predicted"/>